<dbReference type="EMBL" id="RCMK01000707">
    <property type="protein sequence ID" value="KAG2915277.1"/>
    <property type="molecule type" value="Genomic_DNA"/>
</dbReference>
<evidence type="ECO:0000313" key="3">
    <source>
        <dbReference type="Proteomes" id="UP000736787"/>
    </source>
</evidence>
<reference evidence="2" key="1">
    <citation type="submission" date="2018-10" db="EMBL/GenBank/DDBJ databases">
        <title>Effector identification in a new, highly contiguous assembly of the strawberry crown rot pathogen Phytophthora cactorum.</title>
        <authorList>
            <person name="Armitage A.D."/>
            <person name="Nellist C.F."/>
            <person name="Bates H."/>
            <person name="Vickerstaff R.J."/>
            <person name="Harrison R.J."/>
        </authorList>
    </citation>
    <scope>NUCLEOTIDE SEQUENCE</scope>
    <source>
        <strain evidence="2">4040</strain>
    </source>
</reference>
<dbReference type="Proteomes" id="UP000736787">
    <property type="component" value="Unassembled WGS sequence"/>
</dbReference>
<feature type="region of interest" description="Disordered" evidence="1">
    <location>
        <begin position="151"/>
        <end position="194"/>
    </location>
</feature>
<protein>
    <submittedName>
        <fullName evidence="2">Uncharacterized protein</fullName>
    </submittedName>
</protein>
<dbReference type="VEuPathDB" id="FungiDB:PC110_g9951"/>
<gene>
    <name evidence="2" type="ORF">PC117_g18049</name>
</gene>
<evidence type="ECO:0000313" key="2">
    <source>
        <dbReference type="EMBL" id="KAG2915277.1"/>
    </source>
</evidence>
<name>A0A8T1C9I5_9STRA</name>
<accession>A0A8T1C9I5</accession>
<sequence>MVEMTGMRTAPERRELCLPGSAAERNHICGNEEEEPALTATELELATSCVMVTEAERHRHTQRANRRREMEDEETKTEFVNVVDLRPPTTVVQRFLGYRGRPSASKDVTAFKLLKPRTRQKATSRCRSSQAVLISNNGTGRIRIERTRTDGHGTKTRRPLGATFGEARRPFERSAMVQDESITSEESLGMRSGS</sequence>
<dbReference type="AlphaFoldDB" id="A0A8T1C9I5"/>
<organism evidence="2 3">
    <name type="scientific">Phytophthora cactorum</name>
    <dbReference type="NCBI Taxonomy" id="29920"/>
    <lineage>
        <taxon>Eukaryota</taxon>
        <taxon>Sar</taxon>
        <taxon>Stramenopiles</taxon>
        <taxon>Oomycota</taxon>
        <taxon>Peronosporomycetes</taxon>
        <taxon>Peronosporales</taxon>
        <taxon>Peronosporaceae</taxon>
        <taxon>Phytophthora</taxon>
    </lineage>
</organism>
<comment type="caution">
    <text evidence="2">The sequence shown here is derived from an EMBL/GenBank/DDBJ whole genome shotgun (WGS) entry which is preliminary data.</text>
</comment>
<evidence type="ECO:0000256" key="1">
    <source>
        <dbReference type="SAM" id="MobiDB-lite"/>
    </source>
</evidence>
<proteinExistence type="predicted"/>